<evidence type="ECO:0000256" key="5">
    <source>
        <dbReference type="ARBA" id="ARBA00022490"/>
    </source>
</evidence>
<dbReference type="Pfam" id="PF13086">
    <property type="entry name" value="AAA_11"/>
    <property type="match status" value="1"/>
</dbReference>
<dbReference type="Proteomes" id="UP000095038">
    <property type="component" value="Unassembled WGS sequence"/>
</dbReference>
<dbReference type="InterPro" id="IPR027417">
    <property type="entry name" value="P-loop_NTPase"/>
</dbReference>
<keyword evidence="9" id="KW-0067">ATP-binding</keyword>
<dbReference type="GO" id="GO:0003677">
    <property type="term" value="F:DNA binding"/>
    <property type="evidence" value="ECO:0007669"/>
    <property type="project" value="InterPro"/>
</dbReference>
<organism evidence="15 16">
    <name type="scientific">Ascoidea rubescens DSM 1968</name>
    <dbReference type="NCBI Taxonomy" id="1344418"/>
    <lineage>
        <taxon>Eukaryota</taxon>
        <taxon>Fungi</taxon>
        <taxon>Dikarya</taxon>
        <taxon>Ascomycota</taxon>
        <taxon>Saccharomycotina</taxon>
        <taxon>Saccharomycetes</taxon>
        <taxon>Ascoideaceae</taxon>
        <taxon>Ascoidea</taxon>
    </lineage>
</organism>
<dbReference type="CDD" id="cd18808">
    <property type="entry name" value="SF1_C_Upf1"/>
    <property type="match status" value="1"/>
</dbReference>
<dbReference type="FunCoup" id="A0A1D2VAU7">
    <property type="interactions" value="542"/>
</dbReference>
<dbReference type="InterPro" id="IPR050534">
    <property type="entry name" value="Coronavir_polyprotein_1ab"/>
</dbReference>
<evidence type="ECO:0000256" key="7">
    <source>
        <dbReference type="ARBA" id="ARBA00022801"/>
    </source>
</evidence>
<dbReference type="GO" id="GO:0043601">
    <property type="term" value="C:nuclear replisome"/>
    <property type="evidence" value="ECO:0007669"/>
    <property type="project" value="EnsemblFungi"/>
</dbReference>
<dbReference type="GO" id="GO:0043139">
    <property type="term" value="F:5'-3' DNA helicase activity"/>
    <property type="evidence" value="ECO:0007669"/>
    <property type="project" value="EnsemblFungi"/>
</dbReference>
<dbReference type="Pfam" id="PF21138">
    <property type="entry name" value="SMUBP-2_HCS1_1B"/>
    <property type="match status" value="1"/>
</dbReference>
<keyword evidence="6" id="KW-0547">Nucleotide-binding</keyword>
<dbReference type="OrthoDB" id="6513042at2759"/>
<dbReference type="RefSeq" id="XP_020045027.1">
    <property type="nucleotide sequence ID" value="XM_020191293.1"/>
</dbReference>
<dbReference type="InterPro" id="IPR047187">
    <property type="entry name" value="SF1_C_Upf1"/>
</dbReference>
<comment type="similarity">
    <text evidence="3">Belongs to the DNA2/NAM7 helicase family.</text>
</comment>
<dbReference type="GO" id="GO:0005737">
    <property type="term" value="C:cytoplasm"/>
    <property type="evidence" value="ECO:0007669"/>
    <property type="project" value="UniProtKB-SubCell"/>
</dbReference>
<proteinExistence type="inferred from homology"/>
<evidence type="ECO:0000256" key="11">
    <source>
        <dbReference type="SAM" id="MobiDB-lite"/>
    </source>
</evidence>
<dbReference type="InterPro" id="IPR041677">
    <property type="entry name" value="DNA2/NAM7_AAA_11"/>
</dbReference>
<comment type="subcellular location">
    <subcellularLocation>
        <location evidence="2">Cytoplasm</location>
    </subcellularLocation>
    <subcellularLocation>
        <location evidence="1">Nucleus</location>
    </subcellularLocation>
</comment>
<dbReference type="InParanoid" id="A0A1D2VAU7"/>
<dbReference type="FunFam" id="3.40.50.300:FF:000326">
    <property type="entry name" value="P-loop containing nucleoside triphosphate hydrolase"/>
    <property type="match status" value="1"/>
</dbReference>
<protein>
    <recommendedName>
        <fullName evidence="4">DNA helicase</fullName>
        <ecNumber evidence="4">3.6.4.12</ecNumber>
    </recommendedName>
</protein>
<accession>A0A1D2VAU7</accession>
<dbReference type="SUPFAM" id="SSF52540">
    <property type="entry name" value="P-loop containing nucleoside triphosphate hydrolases"/>
    <property type="match status" value="1"/>
</dbReference>
<evidence type="ECO:0000256" key="6">
    <source>
        <dbReference type="ARBA" id="ARBA00022741"/>
    </source>
</evidence>
<evidence type="ECO:0000256" key="8">
    <source>
        <dbReference type="ARBA" id="ARBA00022806"/>
    </source>
</evidence>
<evidence type="ECO:0000259" key="13">
    <source>
        <dbReference type="Pfam" id="PF13087"/>
    </source>
</evidence>
<dbReference type="Pfam" id="PF13087">
    <property type="entry name" value="AAA_12"/>
    <property type="match status" value="1"/>
</dbReference>
<dbReference type="GO" id="GO:0033203">
    <property type="term" value="C:DNA helicase A complex"/>
    <property type="evidence" value="ECO:0007669"/>
    <property type="project" value="EnsemblFungi"/>
</dbReference>
<dbReference type="AlphaFoldDB" id="A0A1D2VAU7"/>
<evidence type="ECO:0000313" key="15">
    <source>
        <dbReference type="EMBL" id="ODV58720.1"/>
    </source>
</evidence>
<dbReference type="STRING" id="1344418.A0A1D2VAU7"/>
<evidence type="ECO:0000259" key="14">
    <source>
        <dbReference type="Pfam" id="PF21138"/>
    </source>
</evidence>
<evidence type="ECO:0000313" key="16">
    <source>
        <dbReference type="Proteomes" id="UP000095038"/>
    </source>
</evidence>
<keyword evidence="5" id="KW-0963">Cytoplasm</keyword>
<dbReference type="GO" id="GO:0003723">
    <property type="term" value="F:RNA binding"/>
    <property type="evidence" value="ECO:0007669"/>
    <property type="project" value="InterPro"/>
</dbReference>
<evidence type="ECO:0000256" key="4">
    <source>
        <dbReference type="ARBA" id="ARBA00012551"/>
    </source>
</evidence>
<dbReference type="GO" id="GO:0005524">
    <property type="term" value="F:ATP binding"/>
    <property type="evidence" value="ECO:0007669"/>
    <property type="project" value="UniProtKB-KW"/>
</dbReference>
<evidence type="ECO:0000256" key="3">
    <source>
        <dbReference type="ARBA" id="ARBA00007913"/>
    </source>
</evidence>
<feature type="domain" description="DNA2/NAM7 helicase helicase" evidence="12">
    <location>
        <begin position="243"/>
        <end position="478"/>
    </location>
</feature>
<reference evidence="16" key="1">
    <citation type="submission" date="2016-05" db="EMBL/GenBank/DDBJ databases">
        <title>Comparative genomics of biotechnologically important yeasts.</title>
        <authorList>
            <consortium name="DOE Joint Genome Institute"/>
            <person name="Riley R."/>
            <person name="Haridas S."/>
            <person name="Wolfe K.H."/>
            <person name="Lopes M.R."/>
            <person name="Hittinger C.T."/>
            <person name="Goker M."/>
            <person name="Salamov A."/>
            <person name="Wisecaver J."/>
            <person name="Long T.M."/>
            <person name="Aerts A.L."/>
            <person name="Barry K."/>
            <person name="Choi C."/>
            <person name="Clum A."/>
            <person name="Coughlan A.Y."/>
            <person name="Deshpande S."/>
            <person name="Douglass A.P."/>
            <person name="Hanson S.J."/>
            <person name="Klenk H.-P."/>
            <person name="Labutti K."/>
            <person name="Lapidus A."/>
            <person name="Lindquist E."/>
            <person name="Lipzen A."/>
            <person name="Meier-Kolthoff J.P."/>
            <person name="Ohm R.A."/>
            <person name="Otillar R.P."/>
            <person name="Pangilinan J."/>
            <person name="Peng Y."/>
            <person name="Rokas A."/>
            <person name="Rosa C.A."/>
            <person name="Scheuner C."/>
            <person name="Sibirny A.A."/>
            <person name="Slot J.C."/>
            <person name="Stielow J.B."/>
            <person name="Sun H."/>
            <person name="Kurtzman C.P."/>
            <person name="Blackwell M."/>
            <person name="Grigoriev I.V."/>
            <person name="Jeffries T.W."/>
        </authorList>
    </citation>
    <scope>NUCLEOTIDE SEQUENCE [LARGE SCALE GENOMIC DNA]</scope>
    <source>
        <strain evidence="16">DSM 1968</strain>
    </source>
</reference>
<evidence type="ECO:0000256" key="1">
    <source>
        <dbReference type="ARBA" id="ARBA00004123"/>
    </source>
</evidence>
<dbReference type="EC" id="3.6.4.12" evidence="4"/>
<keyword evidence="8 15" id="KW-0347">Helicase</keyword>
<dbReference type="GO" id="GO:0016787">
    <property type="term" value="F:hydrolase activity"/>
    <property type="evidence" value="ECO:0007669"/>
    <property type="project" value="UniProtKB-KW"/>
</dbReference>
<dbReference type="PANTHER" id="PTHR43788">
    <property type="entry name" value="DNA2/NAM7 HELICASE FAMILY MEMBER"/>
    <property type="match status" value="1"/>
</dbReference>
<gene>
    <name evidence="15" type="ORF">ASCRUDRAFT_61939</name>
</gene>
<keyword evidence="10" id="KW-0539">Nucleus</keyword>
<dbReference type="InterPro" id="IPR048761">
    <property type="entry name" value="SMUBP-2_HCS1_1B"/>
</dbReference>
<dbReference type="EMBL" id="KV454490">
    <property type="protein sequence ID" value="ODV58720.1"/>
    <property type="molecule type" value="Genomic_DNA"/>
</dbReference>
<dbReference type="Gene3D" id="3.40.50.300">
    <property type="entry name" value="P-loop containing nucleotide triphosphate hydrolases"/>
    <property type="match status" value="2"/>
</dbReference>
<feature type="region of interest" description="Disordered" evidence="11">
    <location>
        <begin position="104"/>
        <end position="124"/>
    </location>
</feature>
<dbReference type="Gene3D" id="2.40.30.270">
    <property type="match status" value="1"/>
</dbReference>
<dbReference type="NCBIfam" id="TIGR00376">
    <property type="entry name" value="IGHMBP2 family helicase"/>
    <property type="match status" value="1"/>
</dbReference>
<feature type="domain" description="Helicase SMUBP-2/HCS1 1B" evidence="14">
    <location>
        <begin position="19"/>
        <end position="109"/>
    </location>
</feature>
<evidence type="ECO:0000259" key="12">
    <source>
        <dbReference type="Pfam" id="PF13086"/>
    </source>
</evidence>
<sequence>MADTREEEDVEHRNEKFVDQFLQAIDLEKKSDIELTSELLSSLSYKKLAQRGLAIINLTIDNIKTGLNGRILIELSNDKAYSNSASMGDIVKLEKLNVSGSKSVSKLSSKSSKNKKNANTTNNNNNIDNDIDQFSIQGIIIRFKSTSITVSIDHDNNDLNNKKNIDEILLNLSNQRLWLVKVSNSITYKRMNLILSKMKQLMNTNSFKSSNLIQLIIGNSKFIPPSSLVLNLSLSNLEFLNKNLNDSQKLAINFSLNSDLSIIHGPPGTGKTFTLIEIIYQLFLKNQRILICGPSNISIDTILERLVHIDQIPKDKILRIGHPARLLSSIQYYSLDYVSKNSNQGQVISEIYSEIESTFKKIKKSKNYNERKPYYSDIKSLRYDLRQREKKVLNELILNSKIIVATLHGSGSKELMNLYLKSSDTGEFINQNLFDALIIDEVSQSLEPQCWIPIISHKDSLKKLIIAGDNKQLPPTIKLEKNDKYMKLLETTLFDRLIKTHNSDDIKYLLNTQYRMNSQIMKFSSEFLYEGKLIADDSVKDHLVCDLPYVEKNEDTSVPVIWYDTQGGDFPEGEEDLEKVENKNDNKKIDSIFSSKYNENEVNLVYYYINLLIKSKVSQESIGVISPYNAQISLLKLKIHSNYPAIEISTVDGFQGREKDVIILSLVRSNEKAEVGFLKDERRLNVAITRPRRQLCVIGDMETLTRSNNKFLKKWVNWAEEEAEIRYPDLSEILQ</sequence>
<dbReference type="InterPro" id="IPR041679">
    <property type="entry name" value="DNA2/NAM7-like_C"/>
</dbReference>
<evidence type="ECO:0000256" key="10">
    <source>
        <dbReference type="ARBA" id="ARBA00023242"/>
    </source>
</evidence>
<name>A0A1D2VAU7_9ASCO</name>
<keyword evidence="7" id="KW-0378">Hydrolase</keyword>
<evidence type="ECO:0000256" key="2">
    <source>
        <dbReference type="ARBA" id="ARBA00004496"/>
    </source>
</evidence>
<evidence type="ECO:0000256" key="9">
    <source>
        <dbReference type="ARBA" id="ARBA00022840"/>
    </source>
</evidence>
<feature type="domain" description="DNA2/NAM7 helicase-like C-terminal" evidence="13">
    <location>
        <begin position="489"/>
        <end position="701"/>
    </location>
</feature>
<dbReference type="InterPro" id="IPR004483">
    <property type="entry name" value="SMUBP-2/Hcs1-like"/>
</dbReference>
<dbReference type="GO" id="GO:0006301">
    <property type="term" value="P:DNA damage tolerance"/>
    <property type="evidence" value="ECO:0007669"/>
    <property type="project" value="EnsemblFungi"/>
</dbReference>
<dbReference type="GeneID" id="30964929"/>
<keyword evidence="16" id="KW-1185">Reference proteome</keyword>
<dbReference type="PANTHER" id="PTHR43788:SF8">
    <property type="entry name" value="DNA-BINDING PROTEIN SMUBP-2"/>
    <property type="match status" value="1"/>
</dbReference>